<gene>
    <name evidence="3" type="ORF">FJT64_002200</name>
</gene>
<feature type="chain" id="PRO_5025615906" evidence="2">
    <location>
        <begin position="23"/>
        <end position="196"/>
    </location>
</feature>
<dbReference type="EMBL" id="VIIS01000536">
    <property type="protein sequence ID" value="KAF0307857.1"/>
    <property type="molecule type" value="Genomic_DNA"/>
</dbReference>
<feature type="compositionally biased region" description="Basic residues" evidence="1">
    <location>
        <begin position="76"/>
        <end position="90"/>
    </location>
</feature>
<feature type="region of interest" description="Disordered" evidence="1">
    <location>
        <begin position="54"/>
        <end position="99"/>
    </location>
</feature>
<sequence>MRAPLVLVLVLLAVIGHHVTHAGLLYMNINRYLTQLRSVRALFEDWEADELLSPKTTARSSDSDNGASTNAQAPTRGKRQNVSKKRRRCNKTTSDGKSDASYAVPVGTAFFLTAITAAQYGFLPVRNRHIADGVEAINRHLRALSWPSKRYRQPRAALASPLPAALQELATAFRHLEEGQLRHDRPRAALGVRRRL</sequence>
<feature type="signal peptide" evidence="2">
    <location>
        <begin position="1"/>
        <end position="22"/>
    </location>
</feature>
<accession>A0A6A4WKD4</accession>
<keyword evidence="4" id="KW-1185">Reference proteome</keyword>
<feature type="compositionally biased region" description="Polar residues" evidence="1">
    <location>
        <begin position="54"/>
        <end position="73"/>
    </location>
</feature>
<evidence type="ECO:0000313" key="3">
    <source>
        <dbReference type="EMBL" id="KAF0307857.1"/>
    </source>
</evidence>
<name>A0A6A4WKD4_AMPAM</name>
<protein>
    <submittedName>
        <fullName evidence="3">Uncharacterized protein</fullName>
    </submittedName>
</protein>
<dbReference type="AlphaFoldDB" id="A0A6A4WKD4"/>
<evidence type="ECO:0000313" key="4">
    <source>
        <dbReference type="Proteomes" id="UP000440578"/>
    </source>
</evidence>
<evidence type="ECO:0000256" key="1">
    <source>
        <dbReference type="SAM" id="MobiDB-lite"/>
    </source>
</evidence>
<keyword evidence="2" id="KW-0732">Signal</keyword>
<reference evidence="3 4" key="1">
    <citation type="submission" date="2019-07" db="EMBL/GenBank/DDBJ databases">
        <title>Draft genome assembly of a fouling barnacle, Amphibalanus amphitrite (Darwin, 1854): The first reference genome for Thecostraca.</title>
        <authorList>
            <person name="Kim W."/>
        </authorList>
    </citation>
    <scope>NUCLEOTIDE SEQUENCE [LARGE SCALE GENOMIC DNA]</scope>
    <source>
        <strain evidence="3">SNU_AA5</strain>
        <tissue evidence="3">Soma without cirri and trophi</tissue>
    </source>
</reference>
<evidence type="ECO:0000256" key="2">
    <source>
        <dbReference type="SAM" id="SignalP"/>
    </source>
</evidence>
<comment type="caution">
    <text evidence="3">The sequence shown here is derived from an EMBL/GenBank/DDBJ whole genome shotgun (WGS) entry which is preliminary data.</text>
</comment>
<dbReference type="Proteomes" id="UP000440578">
    <property type="component" value="Unassembled WGS sequence"/>
</dbReference>
<proteinExistence type="predicted"/>
<organism evidence="3 4">
    <name type="scientific">Amphibalanus amphitrite</name>
    <name type="common">Striped barnacle</name>
    <name type="synonym">Balanus amphitrite</name>
    <dbReference type="NCBI Taxonomy" id="1232801"/>
    <lineage>
        <taxon>Eukaryota</taxon>
        <taxon>Metazoa</taxon>
        <taxon>Ecdysozoa</taxon>
        <taxon>Arthropoda</taxon>
        <taxon>Crustacea</taxon>
        <taxon>Multicrustacea</taxon>
        <taxon>Cirripedia</taxon>
        <taxon>Thoracica</taxon>
        <taxon>Thoracicalcarea</taxon>
        <taxon>Balanomorpha</taxon>
        <taxon>Balanoidea</taxon>
        <taxon>Balanidae</taxon>
        <taxon>Amphibalaninae</taxon>
        <taxon>Amphibalanus</taxon>
    </lineage>
</organism>